<name>A0A6G4VB99_9ACTN</name>
<dbReference type="RefSeq" id="WP_165263718.1">
    <property type="nucleotide sequence ID" value="NZ_JAAKZY010000101.1"/>
</dbReference>
<evidence type="ECO:0000259" key="5">
    <source>
        <dbReference type="PROSITE" id="PS50975"/>
    </source>
</evidence>
<dbReference type="PANTHER" id="PTHR43334">
    <property type="entry name" value="ACETATE--COA LIGASE [ADP-FORMING]"/>
    <property type="match status" value="1"/>
</dbReference>
<dbReference type="InterPro" id="IPR013815">
    <property type="entry name" value="ATP_grasp_subdomain_1"/>
</dbReference>
<dbReference type="Gene3D" id="3.40.50.720">
    <property type="entry name" value="NAD(P)-binding Rossmann-like Domain"/>
    <property type="match status" value="1"/>
</dbReference>
<dbReference type="GO" id="GO:0016874">
    <property type="term" value="F:ligase activity"/>
    <property type="evidence" value="ECO:0007669"/>
    <property type="project" value="UniProtKB-KW"/>
</dbReference>
<dbReference type="PANTHER" id="PTHR43334:SF1">
    <property type="entry name" value="3-HYDROXYPROPIONATE--COA LIGASE [ADP-FORMING]"/>
    <property type="match status" value="1"/>
</dbReference>
<evidence type="ECO:0000256" key="4">
    <source>
        <dbReference type="PROSITE-ProRule" id="PRU00409"/>
    </source>
</evidence>
<dbReference type="PROSITE" id="PS50975">
    <property type="entry name" value="ATP_GRASP"/>
    <property type="match status" value="1"/>
</dbReference>
<dbReference type="GO" id="GO:0046872">
    <property type="term" value="F:metal ion binding"/>
    <property type="evidence" value="ECO:0007669"/>
    <property type="project" value="InterPro"/>
</dbReference>
<dbReference type="InterPro" id="IPR051538">
    <property type="entry name" value="Acyl-CoA_Synth/Transferase"/>
</dbReference>
<dbReference type="Gene3D" id="3.30.470.20">
    <property type="entry name" value="ATP-grasp fold, B domain"/>
    <property type="match status" value="1"/>
</dbReference>
<dbReference type="GO" id="GO:0005524">
    <property type="term" value="F:ATP binding"/>
    <property type="evidence" value="ECO:0007669"/>
    <property type="project" value="UniProtKB-UniRule"/>
</dbReference>
<reference evidence="6 7" key="1">
    <citation type="submission" date="2020-02" db="EMBL/GenBank/DDBJ databases">
        <title>Whole-genome analyses of novel actinobacteria.</title>
        <authorList>
            <person name="Sahin N."/>
            <person name="Gencbay T."/>
        </authorList>
    </citation>
    <scope>NUCLEOTIDE SEQUENCE [LARGE SCALE GENOMIC DNA]</scope>
    <source>
        <strain evidence="6 7">HC44</strain>
    </source>
</reference>
<evidence type="ECO:0000256" key="2">
    <source>
        <dbReference type="ARBA" id="ARBA00022741"/>
    </source>
</evidence>
<sequence>MLIYDAAGRRSAIDRLLRPGSIAVLGASATRVAGGNEAIRNLRRAGFAGSLHVVHPAGGVVEGIKAHRTVAELPDGVDVALLNIPASSLVPALSELENRGVAGAVVATAGLTAEEGASLREFCSNARIVVNGPNCMGVLNVADRVPMWFYEGMLTDVAAGHAALVTQSGSASFLARAAEGVGFSFIISSGNEMGASTADYLDWLADDTQTKAIGVVMESIRDVRAFEAAVGRCRLAGKPVVVLKVGRTDAGSQASVAHTGAIVGSDDAYVALFRRLDVPLVSDYDELAVALSHLASPGGLLAAGPRAAVVTDSGGEAALAADVAARLGVDFPQFEEHTVRALAELLPGMQPRNPLDVGGSPGATEDVYQQVMPIVAADANVDSVVLLVEALAAMSEEETSYAAGMYEAARALAETGTGKPVVIASPTSASVSTRVQRMAGPRVPVLRGLANAVTTLRVLAGNQQPVVPDVERPAGLPGPDAVEALRSEVSACSGPLLVPLCRRLLDAYGIPVVSSVLVKDAAEAQRWADGRYPVVVKVASADVSHRSEVGGVVTGVETAEQLAAAVKGIESSITSLVPHALIDGYEVQELVRDADEVLVGFVRDPALGPTVTVGAGGVLVELIGDVSLGLAPLAPGEASELLNRTRLGRLLAGYRRQDGATDTGALVDLIERCAWLAADLADVLAEGDFNPVMVERGSGRVRVVDALIVASAKTEGL</sequence>
<dbReference type="SUPFAM" id="SSF52210">
    <property type="entry name" value="Succinyl-CoA synthetase domains"/>
    <property type="match status" value="2"/>
</dbReference>
<dbReference type="Pfam" id="PF13607">
    <property type="entry name" value="Succ_CoA_lig"/>
    <property type="match status" value="1"/>
</dbReference>
<evidence type="ECO:0000313" key="6">
    <source>
        <dbReference type="EMBL" id="NGO11359.1"/>
    </source>
</evidence>
<evidence type="ECO:0000256" key="3">
    <source>
        <dbReference type="ARBA" id="ARBA00022840"/>
    </source>
</evidence>
<dbReference type="EMBL" id="JAAKZY010000101">
    <property type="protein sequence ID" value="NGO11359.1"/>
    <property type="molecule type" value="Genomic_DNA"/>
</dbReference>
<protein>
    <submittedName>
        <fullName evidence="6">Acetate--CoA ligase family protein</fullName>
    </submittedName>
</protein>
<dbReference type="InterPro" id="IPR011761">
    <property type="entry name" value="ATP-grasp"/>
</dbReference>
<gene>
    <name evidence="6" type="ORF">G5C60_28085</name>
</gene>
<comment type="caution">
    <text evidence="6">The sequence shown here is derived from an EMBL/GenBank/DDBJ whole genome shotgun (WGS) entry which is preliminary data.</text>
</comment>
<dbReference type="InterPro" id="IPR036291">
    <property type="entry name" value="NAD(P)-bd_dom_sf"/>
</dbReference>
<keyword evidence="1 6" id="KW-0436">Ligase</keyword>
<dbReference type="InterPro" id="IPR003781">
    <property type="entry name" value="CoA-bd"/>
</dbReference>
<accession>A0A6G4VB99</accession>
<dbReference type="SUPFAM" id="SSF51735">
    <property type="entry name" value="NAD(P)-binding Rossmann-fold domains"/>
    <property type="match status" value="1"/>
</dbReference>
<dbReference type="Pfam" id="PF13549">
    <property type="entry name" value="ATP-grasp_5"/>
    <property type="match status" value="1"/>
</dbReference>
<dbReference type="Gene3D" id="3.40.50.261">
    <property type="entry name" value="Succinyl-CoA synthetase domains"/>
    <property type="match status" value="2"/>
</dbReference>
<dbReference type="SMART" id="SM00881">
    <property type="entry name" value="CoA_binding"/>
    <property type="match status" value="1"/>
</dbReference>
<dbReference type="AlphaFoldDB" id="A0A6G4VB99"/>
<feature type="domain" description="ATP-grasp" evidence="5">
    <location>
        <begin position="502"/>
        <end position="537"/>
    </location>
</feature>
<proteinExistence type="predicted"/>
<keyword evidence="2 4" id="KW-0547">Nucleotide-binding</keyword>
<dbReference type="InterPro" id="IPR032875">
    <property type="entry name" value="Succ_CoA_lig_flav_dom"/>
</dbReference>
<evidence type="ECO:0000256" key="1">
    <source>
        <dbReference type="ARBA" id="ARBA00022598"/>
    </source>
</evidence>
<dbReference type="Proteomes" id="UP000472335">
    <property type="component" value="Unassembled WGS sequence"/>
</dbReference>
<keyword evidence="7" id="KW-1185">Reference proteome</keyword>
<keyword evidence="3 4" id="KW-0067">ATP-binding</keyword>
<dbReference type="SUPFAM" id="SSF56059">
    <property type="entry name" value="Glutathione synthetase ATP-binding domain-like"/>
    <property type="match status" value="1"/>
</dbReference>
<dbReference type="Gene3D" id="3.30.1490.20">
    <property type="entry name" value="ATP-grasp fold, A domain"/>
    <property type="match status" value="1"/>
</dbReference>
<dbReference type="Pfam" id="PF13380">
    <property type="entry name" value="CoA_binding_2"/>
    <property type="match status" value="1"/>
</dbReference>
<organism evidence="6 7">
    <name type="scientific">Streptomyces scabichelini</name>
    <dbReference type="NCBI Taxonomy" id="2711217"/>
    <lineage>
        <taxon>Bacteria</taxon>
        <taxon>Bacillati</taxon>
        <taxon>Actinomycetota</taxon>
        <taxon>Actinomycetes</taxon>
        <taxon>Kitasatosporales</taxon>
        <taxon>Streptomycetaceae</taxon>
        <taxon>Streptomyces</taxon>
    </lineage>
</organism>
<dbReference type="InterPro" id="IPR016102">
    <property type="entry name" value="Succinyl-CoA_synth-like"/>
</dbReference>
<evidence type="ECO:0000313" key="7">
    <source>
        <dbReference type="Proteomes" id="UP000472335"/>
    </source>
</evidence>